<dbReference type="Proteomes" id="UP001208570">
    <property type="component" value="Unassembled WGS sequence"/>
</dbReference>
<accession>A0AAD9N234</accession>
<dbReference type="SUPFAM" id="SSF52540">
    <property type="entry name" value="P-loop containing nucleoside triphosphate hydrolases"/>
    <property type="match status" value="1"/>
</dbReference>
<evidence type="ECO:0000313" key="5">
    <source>
        <dbReference type="Proteomes" id="UP001208570"/>
    </source>
</evidence>
<dbReference type="EMBL" id="JAODUP010000271">
    <property type="protein sequence ID" value="KAK2154312.1"/>
    <property type="molecule type" value="Genomic_DNA"/>
</dbReference>
<dbReference type="GO" id="GO:0080008">
    <property type="term" value="C:Cul4-RING E3 ubiquitin ligase complex"/>
    <property type="evidence" value="ECO:0007669"/>
    <property type="project" value="TreeGrafter"/>
</dbReference>
<dbReference type="Pfam" id="PF13271">
    <property type="entry name" value="DUF4062"/>
    <property type="match status" value="1"/>
</dbReference>
<evidence type="ECO:0000256" key="2">
    <source>
        <dbReference type="SAM" id="MobiDB-lite"/>
    </source>
</evidence>
<feature type="region of interest" description="Disordered" evidence="2">
    <location>
        <begin position="1"/>
        <end position="25"/>
    </location>
</feature>
<proteinExistence type="predicted"/>
<evidence type="ECO:0000313" key="4">
    <source>
        <dbReference type="EMBL" id="KAK2154312.1"/>
    </source>
</evidence>
<sequence length="426" mass="49505">MTSSEAPSTSGHSRSGGGNPDDDIPEITDPEQLWIKVLKRIDTSCPRLDDIKIGTRRTKWHTVRIFVSSTFKDFRCEREILVKQVFQDLRLWCQEHRLRLIDIDLRWGIPSGTKGVDTLKICLDEIERCRMVNSLPYFINLTSARCGWTPSKSDKKEERTDDTNVESIGDVLKKFNLIYGLSVTEMEIVRGAFMNNNPNALFLLRDDSFLDEIEIDKDKYPNFQAKEINEREKEMKKLKVLKKWIKDTFKVLSFFKRKICLQYDIREDVKTDSQVITFLKAKDSSSPLLIVGEAGCGKSSFMALAVKEVKEKMSRALRTFLRPFGGLSEGRLDFYHRSMSKAELPYHLIALKETKRLEEFLSEFEVLDELLDPELSTTLFDYWRTCGDVQLERMKNCYRDKLVKMERDGTKRDVFGNRLLQVATLL</sequence>
<feature type="compositionally biased region" description="Polar residues" evidence="2">
    <location>
        <begin position="1"/>
        <end position="13"/>
    </location>
</feature>
<dbReference type="PANTHER" id="PTHR19860">
    <property type="entry name" value="DDB1- AND CUL4-ASSOCIATED FACTOR 12-RELATED"/>
    <property type="match status" value="1"/>
</dbReference>
<reference evidence="4" key="1">
    <citation type="journal article" date="2023" name="Mol. Biol. Evol.">
        <title>Third-Generation Sequencing Reveals the Adaptive Role of the Epigenome in Three Deep-Sea Polychaetes.</title>
        <authorList>
            <person name="Perez M."/>
            <person name="Aroh O."/>
            <person name="Sun Y."/>
            <person name="Lan Y."/>
            <person name="Juniper S.K."/>
            <person name="Young C.R."/>
            <person name="Angers B."/>
            <person name="Qian P.Y."/>
        </authorList>
    </citation>
    <scope>NUCLEOTIDE SEQUENCE</scope>
    <source>
        <strain evidence="4">P08H-3</strain>
    </source>
</reference>
<comment type="caution">
    <text evidence="4">The sequence shown here is derived from an EMBL/GenBank/DDBJ whole genome shotgun (WGS) entry which is preliminary data.</text>
</comment>
<feature type="domain" description="DUF4062" evidence="3">
    <location>
        <begin position="64"/>
        <end position="151"/>
    </location>
</feature>
<name>A0AAD9N234_9ANNE</name>
<gene>
    <name evidence="4" type="ORF">LSH36_271g04008</name>
</gene>
<dbReference type="InterPro" id="IPR027417">
    <property type="entry name" value="P-loop_NTPase"/>
</dbReference>
<keyword evidence="5" id="KW-1185">Reference proteome</keyword>
<dbReference type="InterPro" id="IPR025139">
    <property type="entry name" value="DUF4062"/>
</dbReference>
<organism evidence="4 5">
    <name type="scientific">Paralvinella palmiformis</name>
    <dbReference type="NCBI Taxonomy" id="53620"/>
    <lineage>
        <taxon>Eukaryota</taxon>
        <taxon>Metazoa</taxon>
        <taxon>Spiralia</taxon>
        <taxon>Lophotrochozoa</taxon>
        <taxon>Annelida</taxon>
        <taxon>Polychaeta</taxon>
        <taxon>Sedentaria</taxon>
        <taxon>Canalipalpata</taxon>
        <taxon>Terebellida</taxon>
        <taxon>Terebelliformia</taxon>
        <taxon>Alvinellidae</taxon>
        <taxon>Paralvinella</taxon>
    </lineage>
</organism>
<dbReference type="PANTHER" id="PTHR19860:SF42">
    <property type="entry name" value="RING-TYPE DOMAIN-CONTAINING PROTEIN"/>
    <property type="match status" value="1"/>
</dbReference>
<keyword evidence="1" id="KW-0677">Repeat</keyword>
<evidence type="ECO:0000256" key="1">
    <source>
        <dbReference type="ARBA" id="ARBA00022737"/>
    </source>
</evidence>
<dbReference type="InterPro" id="IPR051191">
    <property type="entry name" value="DCAF12"/>
</dbReference>
<dbReference type="AlphaFoldDB" id="A0AAD9N234"/>
<protein>
    <recommendedName>
        <fullName evidence="3">DUF4062 domain-containing protein</fullName>
    </recommendedName>
</protein>
<evidence type="ECO:0000259" key="3">
    <source>
        <dbReference type="Pfam" id="PF13271"/>
    </source>
</evidence>